<keyword evidence="4" id="KW-0675">Receptor</keyword>
<dbReference type="InterPro" id="IPR011042">
    <property type="entry name" value="6-blade_b-propeller_TolB-like"/>
</dbReference>
<proteinExistence type="predicted"/>
<feature type="transmembrane region" description="Helical" evidence="3">
    <location>
        <begin position="291"/>
        <end position="312"/>
    </location>
</feature>
<dbReference type="EMBL" id="BGZK01000633">
    <property type="protein sequence ID" value="GBP53787.1"/>
    <property type="molecule type" value="Genomic_DNA"/>
</dbReference>
<gene>
    <name evidence="4" type="primary">VgR</name>
    <name evidence="4" type="ORF">EVAR_84271_1</name>
</gene>
<evidence type="ECO:0000256" key="3">
    <source>
        <dbReference type="SAM" id="Phobius"/>
    </source>
</evidence>
<keyword evidence="3" id="KW-1133">Transmembrane helix</keyword>
<keyword evidence="3" id="KW-0472">Membrane</keyword>
<dbReference type="AlphaFoldDB" id="A0A4C1WUH4"/>
<dbReference type="InterPro" id="IPR050778">
    <property type="entry name" value="Cueball_EGF_LRP_Nidogen"/>
</dbReference>
<evidence type="ECO:0000256" key="2">
    <source>
        <dbReference type="ARBA" id="ARBA00022737"/>
    </source>
</evidence>
<dbReference type="GO" id="GO:0060070">
    <property type="term" value="P:canonical Wnt signaling pathway"/>
    <property type="evidence" value="ECO:0007669"/>
    <property type="project" value="TreeGrafter"/>
</dbReference>
<sequence length="327" mass="36374">MKVAALIIDPANKKMFYCLNHEHEAVVWSASLYGHHPTDLGELGTCTGLAVDSYRRRLFVGDAAQILQMDYDGGNRTTILHNHPHLNTLKGLMLFEDHLYFIMNGSYRLHRCAIFGDRTCEPYISRNLNPDAWLIEHQTTQREDVENTCKNVACDGVCALGEDKPLCVCPDGALQLANVCYNFDVKQANLLVTVSLFSNLLLQSANLLFLSAGLFQIVFSNLPIQSTFLSVGLFQNLLLQAINLLLLSTNLLSDRHEQGTQIDCRNCRDGQVDLQLPLFNGVRGRSRMDGLAIGLAVGAALVALVVTVGWFIRRYCLRTRGADAFMP</sequence>
<dbReference type="OrthoDB" id="8831087at2759"/>
<dbReference type="STRING" id="151549.A0A4C1WUH4"/>
<keyword evidence="3" id="KW-0812">Transmembrane</keyword>
<keyword evidence="1" id="KW-0245">EGF-like domain</keyword>
<keyword evidence="5" id="KW-1185">Reference proteome</keyword>
<evidence type="ECO:0000313" key="5">
    <source>
        <dbReference type="Proteomes" id="UP000299102"/>
    </source>
</evidence>
<comment type="caution">
    <text evidence="4">The sequence shown here is derived from an EMBL/GenBank/DDBJ whole genome shotgun (WGS) entry which is preliminary data.</text>
</comment>
<accession>A0A4C1WUH4</accession>
<name>A0A4C1WUH4_EUMVA</name>
<dbReference type="GO" id="GO:0005886">
    <property type="term" value="C:plasma membrane"/>
    <property type="evidence" value="ECO:0007669"/>
    <property type="project" value="TreeGrafter"/>
</dbReference>
<evidence type="ECO:0000313" key="4">
    <source>
        <dbReference type="EMBL" id="GBP53787.1"/>
    </source>
</evidence>
<evidence type="ECO:0000256" key="1">
    <source>
        <dbReference type="ARBA" id="ARBA00022536"/>
    </source>
</evidence>
<dbReference type="SUPFAM" id="SSF63825">
    <property type="entry name" value="YWTD domain"/>
    <property type="match status" value="1"/>
</dbReference>
<dbReference type="Proteomes" id="UP000299102">
    <property type="component" value="Unassembled WGS sequence"/>
</dbReference>
<keyword evidence="2" id="KW-0677">Repeat</keyword>
<reference evidence="4 5" key="1">
    <citation type="journal article" date="2019" name="Commun. Biol.">
        <title>The bagworm genome reveals a unique fibroin gene that provides high tensile strength.</title>
        <authorList>
            <person name="Kono N."/>
            <person name="Nakamura H."/>
            <person name="Ohtoshi R."/>
            <person name="Tomita M."/>
            <person name="Numata K."/>
            <person name="Arakawa K."/>
        </authorList>
    </citation>
    <scope>NUCLEOTIDE SEQUENCE [LARGE SCALE GENOMIC DNA]</scope>
</reference>
<organism evidence="4 5">
    <name type="scientific">Eumeta variegata</name>
    <name type="common">Bagworm moth</name>
    <name type="synonym">Eumeta japonica</name>
    <dbReference type="NCBI Taxonomy" id="151549"/>
    <lineage>
        <taxon>Eukaryota</taxon>
        <taxon>Metazoa</taxon>
        <taxon>Ecdysozoa</taxon>
        <taxon>Arthropoda</taxon>
        <taxon>Hexapoda</taxon>
        <taxon>Insecta</taxon>
        <taxon>Pterygota</taxon>
        <taxon>Neoptera</taxon>
        <taxon>Endopterygota</taxon>
        <taxon>Lepidoptera</taxon>
        <taxon>Glossata</taxon>
        <taxon>Ditrysia</taxon>
        <taxon>Tineoidea</taxon>
        <taxon>Psychidae</taxon>
        <taxon>Oiketicinae</taxon>
        <taxon>Eumeta</taxon>
    </lineage>
</organism>
<dbReference type="PANTHER" id="PTHR46513">
    <property type="entry name" value="VITELLOGENIN RECEPTOR-LIKE PROTEIN-RELATED-RELATED"/>
    <property type="match status" value="1"/>
</dbReference>
<protein>
    <submittedName>
        <fullName evidence="4">Vitellogenin receptor</fullName>
    </submittedName>
</protein>
<dbReference type="GO" id="GO:0042813">
    <property type="term" value="F:Wnt receptor activity"/>
    <property type="evidence" value="ECO:0007669"/>
    <property type="project" value="TreeGrafter"/>
</dbReference>
<dbReference type="Gene3D" id="2.120.10.30">
    <property type="entry name" value="TolB, C-terminal domain"/>
    <property type="match status" value="1"/>
</dbReference>
<dbReference type="GO" id="GO:0017147">
    <property type="term" value="F:Wnt-protein binding"/>
    <property type="evidence" value="ECO:0007669"/>
    <property type="project" value="TreeGrafter"/>
</dbReference>
<dbReference type="PANTHER" id="PTHR46513:SF13">
    <property type="entry name" value="EGF-LIKE DOMAIN-CONTAINING PROTEIN"/>
    <property type="match status" value="1"/>
</dbReference>